<name>A0ABD1SF76_9LAMI</name>
<protein>
    <submittedName>
        <fullName evidence="1">Uncharacterized protein</fullName>
    </submittedName>
</protein>
<accession>A0ABD1SF76</accession>
<dbReference type="Proteomes" id="UP001604336">
    <property type="component" value="Unassembled WGS sequence"/>
</dbReference>
<sequence length="111" mass="12498">MSGADYHNITLKDLDHPDFELPPPHLLCENDDDDEEQAWRIIGCSLSVGPRLHNLKNQSETDQTSTIKGDILVKDDGFHMKCYRESLDRKSSPCCRGSRTGSLLFSTKYAA</sequence>
<keyword evidence="2" id="KW-1185">Reference proteome</keyword>
<reference evidence="2" key="1">
    <citation type="submission" date="2024-07" db="EMBL/GenBank/DDBJ databases">
        <title>Two chromosome-level genome assemblies of Korean endemic species Abeliophyllum distichum and Forsythia ovata (Oleaceae).</title>
        <authorList>
            <person name="Jang H."/>
        </authorList>
    </citation>
    <scope>NUCLEOTIDE SEQUENCE [LARGE SCALE GENOMIC DNA]</scope>
</reference>
<comment type="caution">
    <text evidence="1">The sequence shown here is derived from an EMBL/GenBank/DDBJ whole genome shotgun (WGS) entry which is preliminary data.</text>
</comment>
<proteinExistence type="predicted"/>
<evidence type="ECO:0000313" key="1">
    <source>
        <dbReference type="EMBL" id="KAL2498839.1"/>
    </source>
</evidence>
<evidence type="ECO:0000313" key="2">
    <source>
        <dbReference type="Proteomes" id="UP001604336"/>
    </source>
</evidence>
<dbReference type="AlphaFoldDB" id="A0ABD1SF76"/>
<gene>
    <name evidence="1" type="ORF">Adt_24389</name>
</gene>
<organism evidence="1 2">
    <name type="scientific">Abeliophyllum distichum</name>
    <dbReference type="NCBI Taxonomy" id="126358"/>
    <lineage>
        <taxon>Eukaryota</taxon>
        <taxon>Viridiplantae</taxon>
        <taxon>Streptophyta</taxon>
        <taxon>Embryophyta</taxon>
        <taxon>Tracheophyta</taxon>
        <taxon>Spermatophyta</taxon>
        <taxon>Magnoliopsida</taxon>
        <taxon>eudicotyledons</taxon>
        <taxon>Gunneridae</taxon>
        <taxon>Pentapetalae</taxon>
        <taxon>asterids</taxon>
        <taxon>lamiids</taxon>
        <taxon>Lamiales</taxon>
        <taxon>Oleaceae</taxon>
        <taxon>Forsythieae</taxon>
        <taxon>Abeliophyllum</taxon>
    </lineage>
</organism>
<dbReference type="EMBL" id="JBFOLK010000007">
    <property type="protein sequence ID" value="KAL2498839.1"/>
    <property type="molecule type" value="Genomic_DNA"/>
</dbReference>